<reference evidence="2" key="1">
    <citation type="submission" date="2009-08" db="EMBL/GenBank/DDBJ databases">
        <title>Annotation of Salpingoeca rosetta.</title>
        <authorList>
            <consortium name="The Broad Institute Genome Sequencing Platform"/>
            <person name="Russ C."/>
            <person name="Cuomo C."/>
            <person name="Burger G."/>
            <person name="Gray M.W."/>
            <person name="Holland P.W.H."/>
            <person name="King N."/>
            <person name="Lang F.B.F."/>
            <person name="Roger A.J."/>
            <person name="Ruiz-Trillo I."/>
            <person name="Young S.K."/>
            <person name="Zeng Q."/>
            <person name="Gargeya S."/>
            <person name="Alvarado L."/>
            <person name="Berlin A."/>
            <person name="Chapman S.B."/>
            <person name="Chen Z."/>
            <person name="Freedman E."/>
            <person name="Gellesch M."/>
            <person name="Goldberg J."/>
            <person name="Griggs A."/>
            <person name="Gujja S."/>
            <person name="Heilman E."/>
            <person name="Heiman D."/>
            <person name="Howarth C."/>
            <person name="Mehta T."/>
            <person name="Neiman D."/>
            <person name="Pearson M."/>
            <person name="Roberts A."/>
            <person name="Saif S."/>
            <person name="Shea T."/>
            <person name="Shenoy N."/>
            <person name="Sisk P."/>
            <person name="Stolte C."/>
            <person name="Sykes S."/>
            <person name="White J."/>
            <person name="Yandava C."/>
            <person name="Haas B."/>
            <person name="Nusbaum C."/>
            <person name="Birren B."/>
        </authorList>
    </citation>
    <scope>NUCLEOTIDE SEQUENCE [LARGE SCALE GENOMIC DNA]</scope>
    <source>
        <strain evidence="2">ATCC 50818</strain>
    </source>
</reference>
<dbReference type="GeneID" id="16075273"/>
<evidence type="ECO:0008006" key="4">
    <source>
        <dbReference type="Google" id="ProtNLM"/>
    </source>
</evidence>
<evidence type="ECO:0000256" key="1">
    <source>
        <dbReference type="SAM" id="MobiDB-lite"/>
    </source>
</evidence>
<evidence type="ECO:0000313" key="2">
    <source>
        <dbReference type="EMBL" id="EGD72867.1"/>
    </source>
</evidence>
<keyword evidence="3" id="KW-1185">Reference proteome</keyword>
<name>F2U7W2_SALR5</name>
<gene>
    <name evidence="2" type="ORF">PTSG_04596</name>
</gene>
<organism evidence="3">
    <name type="scientific">Salpingoeca rosetta (strain ATCC 50818 / BSB-021)</name>
    <dbReference type="NCBI Taxonomy" id="946362"/>
    <lineage>
        <taxon>Eukaryota</taxon>
        <taxon>Choanoflagellata</taxon>
        <taxon>Craspedida</taxon>
        <taxon>Salpingoecidae</taxon>
        <taxon>Salpingoeca</taxon>
    </lineage>
</organism>
<dbReference type="AlphaFoldDB" id="F2U7W2"/>
<dbReference type="InParanoid" id="F2U7W2"/>
<protein>
    <recommendedName>
        <fullName evidence="4">ATP-grasp domain-containing protein</fullName>
    </recommendedName>
</protein>
<accession>F2U7W2</accession>
<feature type="compositionally biased region" description="Basic residues" evidence="1">
    <location>
        <begin position="363"/>
        <end position="375"/>
    </location>
</feature>
<feature type="region of interest" description="Disordered" evidence="1">
    <location>
        <begin position="362"/>
        <end position="397"/>
    </location>
</feature>
<sequence>MGLLFMVSLPVTTANDMTMMDVCVLAEAGEDEVDDEVHELLTLLRARGLQCCVRNAWTEEHGALARLSPRIILNLARPCAHLRDRPSRLQEVLGRLYDLEDDGTTIINGAPALELGATRLNQFRVMRQLHMAHPRVLLFRSVDALRLRLGSFPFPAVVRTNPCSLDSNAQQVRSVDDLDAYVEQHPSFRADGCVLQPQLPPAVLRDGILRMVFARDQLLFAHRIHPSHATNNDSERIQPACLPILPPTQHMAFRSEILHETDLPREAVSCARRVIQCTGVDVASVECCIVPATLAPELRAVATVPPSSLSSLSSSATLSSSTDHILFCDMQAVSRLRLPPGLDAHAVLGTLADFVTLVSGNLQHHHQQHQPRNRQKQVSLPALPSSHQTTGQRRAGQLPLFQKTSQTLTIATESPHIVGLAETPHTASTTQQAKKQVVRGSVAANQQPPHTTQHSCGGGGARDWIGRLLRYRQLQRHLPSFGTFNARAHDDDNSDDVKVHLLNPTILRALCKNVSA</sequence>
<evidence type="ECO:0000313" key="3">
    <source>
        <dbReference type="Proteomes" id="UP000007799"/>
    </source>
</evidence>
<dbReference type="Proteomes" id="UP000007799">
    <property type="component" value="Unassembled WGS sequence"/>
</dbReference>
<dbReference type="RefSeq" id="XP_004994690.1">
    <property type="nucleotide sequence ID" value="XM_004994633.1"/>
</dbReference>
<dbReference type="EMBL" id="GL832964">
    <property type="protein sequence ID" value="EGD72867.1"/>
    <property type="molecule type" value="Genomic_DNA"/>
</dbReference>
<dbReference type="KEGG" id="sre:PTSG_04596"/>
<dbReference type="SUPFAM" id="SSF56059">
    <property type="entry name" value="Glutathione synthetase ATP-binding domain-like"/>
    <property type="match status" value="1"/>
</dbReference>
<proteinExistence type="predicted"/>